<sequence>MSSLSIRDIQKSYGALKVLHGIDVDLEDGGFLVLLGPSGCDKSTLLNIIAGLDEPSSGDIAIGDRSVTALPPKDRNIAMVFQSYALYPTMSVARNIGFGLEMRGVPEQQRRAEIQKAAEMLQIEHLLDRLPANLSGGQRQRVAMGRAIVRSPDLFLFDEPLSNLDAKLRVEMRTEIKRLHERLGTTIVYVTHDQIEAMTLATKVAVMKGGYVQQLADPRTIYERPANMFVAGFIGSPAMNFIRGKLMSDDGGSRFESGGVIVPVSIPDNAVKPRDCVLGVRPEELKVVENDDAAIHGVIDVVEPTGPDTMVTAMVGGHAIVARAEARFQGRRSDKVRFSVDAQSINLFDAETQNRIETRANRQPL</sequence>
<dbReference type="Gene3D" id="3.40.50.300">
    <property type="entry name" value="P-loop containing nucleotide triphosphate hydrolases"/>
    <property type="match status" value="1"/>
</dbReference>
<proteinExistence type="inferred from homology"/>
<dbReference type="GO" id="GO:0008643">
    <property type="term" value="P:carbohydrate transport"/>
    <property type="evidence" value="ECO:0007669"/>
    <property type="project" value="InterPro"/>
</dbReference>
<organism evidence="8 9">
    <name type="scientific">Rhizobium leguminosarum</name>
    <dbReference type="NCBI Taxonomy" id="384"/>
    <lineage>
        <taxon>Bacteria</taxon>
        <taxon>Pseudomonadati</taxon>
        <taxon>Pseudomonadota</taxon>
        <taxon>Alphaproteobacteria</taxon>
        <taxon>Hyphomicrobiales</taxon>
        <taxon>Rhizobiaceae</taxon>
        <taxon>Rhizobium/Agrobacterium group</taxon>
        <taxon>Rhizobium</taxon>
    </lineage>
</organism>
<dbReference type="InterPro" id="IPR005116">
    <property type="entry name" value="Transp-assoc_OB_typ1"/>
</dbReference>
<dbReference type="GO" id="GO:0140359">
    <property type="term" value="F:ABC-type transporter activity"/>
    <property type="evidence" value="ECO:0007669"/>
    <property type="project" value="InterPro"/>
</dbReference>
<evidence type="ECO:0000256" key="5">
    <source>
        <dbReference type="ARBA" id="ARBA00022741"/>
    </source>
</evidence>
<dbReference type="GO" id="GO:0005524">
    <property type="term" value="F:ATP binding"/>
    <property type="evidence" value="ECO:0007669"/>
    <property type="project" value="UniProtKB-KW"/>
</dbReference>
<dbReference type="SUPFAM" id="SSF50331">
    <property type="entry name" value="MOP-like"/>
    <property type="match status" value="1"/>
</dbReference>
<keyword evidence="8" id="KW-0614">Plasmid</keyword>
<dbReference type="InterPro" id="IPR003593">
    <property type="entry name" value="AAA+_ATPase"/>
</dbReference>
<keyword evidence="6 8" id="KW-0067">ATP-binding</keyword>
<keyword evidence="4" id="KW-0472">Membrane</keyword>
<feature type="domain" description="ABC transporter" evidence="7">
    <location>
        <begin position="4"/>
        <end position="234"/>
    </location>
</feature>
<comment type="subcellular location">
    <subcellularLocation>
        <location evidence="1">Cell inner membrane</location>
        <topology evidence="1">Peripheral membrane protein</topology>
    </subcellularLocation>
</comment>
<dbReference type="Pfam" id="PF03459">
    <property type="entry name" value="TOBE"/>
    <property type="match status" value="1"/>
</dbReference>
<evidence type="ECO:0000256" key="4">
    <source>
        <dbReference type="ARBA" id="ARBA00022519"/>
    </source>
</evidence>
<evidence type="ECO:0000256" key="1">
    <source>
        <dbReference type="ARBA" id="ARBA00004417"/>
    </source>
</evidence>
<evidence type="ECO:0000259" key="7">
    <source>
        <dbReference type="PROSITE" id="PS50893"/>
    </source>
</evidence>
<dbReference type="SUPFAM" id="SSF52540">
    <property type="entry name" value="P-loop containing nucleoside triphosphate hydrolases"/>
    <property type="match status" value="1"/>
</dbReference>
<dbReference type="GO" id="GO:0016887">
    <property type="term" value="F:ATP hydrolysis activity"/>
    <property type="evidence" value="ECO:0007669"/>
    <property type="project" value="InterPro"/>
</dbReference>
<dbReference type="SMART" id="SM00382">
    <property type="entry name" value="AAA"/>
    <property type="match status" value="1"/>
</dbReference>
<protein>
    <submittedName>
        <fullName evidence="8">sn-glycerol-3-phosphate ABC transporter ATP-binding protein UgpC</fullName>
    </submittedName>
</protein>
<dbReference type="InterPro" id="IPR017871">
    <property type="entry name" value="ABC_transporter-like_CS"/>
</dbReference>
<reference evidence="8 9" key="1">
    <citation type="submission" date="2019-02" db="EMBL/GenBank/DDBJ databases">
        <title>The genomic architecture of introgression among sibling species of bacteria.</title>
        <authorList>
            <person name="Cavassim M.I.A."/>
            <person name="Moeskjaer S."/>
            <person name="Moslemi C."/>
            <person name="Fields B."/>
            <person name="Bachmann A."/>
            <person name="Vilhjalmsson B."/>
            <person name="Schierup M.H."/>
            <person name="Young J.P.W."/>
            <person name="Andersen S.U."/>
        </authorList>
    </citation>
    <scope>NUCLEOTIDE SEQUENCE [LARGE SCALE GENOMIC DNA]</scope>
    <source>
        <strain evidence="8 9">SM145A</strain>
        <plasmid evidence="8">pSM145A_Rh05</plasmid>
    </source>
</reference>
<keyword evidence="3" id="KW-0813">Transport</keyword>
<dbReference type="GO" id="GO:0055052">
    <property type="term" value="C:ATP-binding cassette (ABC) transporter complex, substrate-binding subunit-containing"/>
    <property type="evidence" value="ECO:0007669"/>
    <property type="project" value="TreeGrafter"/>
</dbReference>
<keyword evidence="5" id="KW-0547">Nucleotide-binding</keyword>
<dbReference type="AlphaFoldDB" id="A0A4Q8XQJ8"/>
<gene>
    <name evidence="8" type="primary">ugpC</name>
    <name evidence="8" type="ORF">ELI03_30805</name>
</gene>
<dbReference type="RefSeq" id="WP_130750984.1">
    <property type="nucleotide sequence ID" value="NZ_SIPC01000005.1"/>
</dbReference>
<dbReference type="InterPro" id="IPR003439">
    <property type="entry name" value="ABC_transporter-like_ATP-bd"/>
</dbReference>
<dbReference type="InterPro" id="IPR008995">
    <property type="entry name" value="Mo/tungstate-bd_C_term_dom"/>
</dbReference>
<dbReference type="PANTHER" id="PTHR43875:SF14">
    <property type="entry name" value="ABC TRANSPORTER ATP-BINDING PROTEIN"/>
    <property type="match status" value="1"/>
</dbReference>
<dbReference type="InterPro" id="IPR012340">
    <property type="entry name" value="NA-bd_OB-fold"/>
</dbReference>
<dbReference type="InterPro" id="IPR040582">
    <property type="entry name" value="OB_MalK-like"/>
</dbReference>
<dbReference type="InterPro" id="IPR027417">
    <property type="entry name" value="P-loop_NTPase"/>
</dbReference>
<dbReference type="Gene3D" id="2.40.50.100">
    <property type="match status" value="1"/>
</dbReference>
<dbReference type="PROSITE" id="PS50893">
    <property type="entry name" value="ABC_TRANSPORTER_2"/>
    <property type="match status" value="1"/>
</dbReference>
<keyword evidence="4" id="KW-0997">Cell inner membrane</keyword>
<dbReference type="Pfam" id="PF00005">
    <property type="entry name" value="ABC_tran"/>
    <property type="match status" value="1"/>
</dbReference>
<evidence type="ECO:0000256" key="6">
    <source>
        <dbReference type="ARBA" id="ARBA00022840"/>
    </source>
</evidence>
<evidence type="ECO:0000313" key="9">
    <source>
        <dbReference type="Proteomes" id="UP000293652"/>
    </source>
</evidence>
<dbReference type="FunFam" id="3.40.50.300:FF:000042">
    <property type="entry name" value="Maltose/maltodextrin ABC transporter, ATP-binding protein"/>
    <property type="match status" value="1"/>
</dbReference>
<dbReference type="InterPro" id="IPR015855">
    <property type="entry name" value="ABC_transpr_MalK-like"/>
</dbReference>
<comment type="caution">
    <text evidence="8">The sequence shown here is derived from an EMBL/GenBank/DDBJ whole genome shotgun (WGS) entry which is preliminary data.</text>
</comment>
<evidence type="ECO:0000256" key="3">
    <source>
        <dbReference type="ARBA" id="ARBA00022448"/>
    </source>
</evidence>
<dbReference type="PROSITE" id="PS00211">
    <property type="entry name" value="ABC_TRANSPORTER_1"/>
    <property type="match status" value="1"/>
</dbReference>
<keyword evidence="4" id="KW-1003">Cell membrane</keyword>
<dbReference type="Gene3D" id="2.40.50.140">
    <property type="entry name" value="Nucleic acid-binding proteins"/>
    <property type="match status" value="1"/>
</dbReference>
<evidence type="ECO:0000313" key="8">
    <source>
        <dbReference type="EMBL" id="TAX65950.1"/>
    </source>
</evidence>
<dbReference type="InterPro" id="IPR047641">
    <property type="entry name" value="ABC_transpr_MalK/UgpC-like"/>
</dbReference>
<geneLocation type="plasmid" evidence="8">
    <name>pSM145A_Rh05</name>
</geneLocation>
<dbReference type="CDD" id="cd03301">
    <property type="entry name" value="ABC_MalK_N"/>
    <property type="match status" value="1"/>
</dbReference>
<dbReference type="EMBL" id="SIPC01000005">
    <property type="protein sequence ID" value="TAX65950.1"/>
    <property type="molecule type" value="Genomic_DNA"/>
</dbReference>
<accession>A0A4Q8XQJ8</accession>
<dbReference type="PANTHER" id="PTHR43875">
    <property type="entry name" value="MALTODEXTRIN IMPORT ATP-BINDING PROTEIN MSMX"/>
    <property type="match status" value="1"/>
</dbReference>
<name>A0A4Q8XQJ8_RHILE</name>
<dbReference type="Proteomes" id="UP000293652">
    <property type="component" value="Unassembled WGS sequence"/>
</dbReference>
<comment type="similarity">
    <text evidence="2">Belongs to the ABC transporter superfamily.</text>
</comment>
<dbReference type="NCBIfam" id="NF008653">
    <property type="entry name" value="PRK11650.1"/>
    <property type="match status" value="1"/>
</dbReference>
<dbReference type="Pfam" id="PF17912">
    <property type="entry name" value="OB_MalK"/>
    <property type="match status" value="1"/>
</dbReference>
<evidence type="ECO:0000256" key="2">
    <source>
        <dbReference type="ARBA" id="ARBA00005417"/>
    </source>
</evidence>